<evidence type="ECO:0000313" key="1">
    <source>
        <dbReference type="EMBL" id="VDP86679.1"/>
    </source>
</evidence>
<reference evidence="3" key="1">
    <citation type="submission" date="2016-06" db="UniProtKB">
        <authorList>
            <consortium name="WormBaseParasite"/>
        </authorList>
    </citation>
    <scope>IDENTIFICATION</scope>
</reference>
<keyword evidence="2" id="KW-1185">Reference proteome</keyword>
<dbReference type="EMBL" id="UZAN01048689">
    <property type="protein sequence ID" value="VDP86679.1"/>
    <property type="molecule type" value="Genomic_DNA"/>
</dbReference>
<evidence type="ECO:0000313" key="3">
    <source>
        <dbReference type="WBParaSite" id="ECPE_0001024401-mRNA-1"/>
    </source>
</evidence>
<protein>
    <submittedName>
        <fullName evidence="1 3">Uncharacterized protein</fullName>
    </submittedName>
</protein>
<evidence type="ECO:0000313" key="2">
    <source>
        <dbReference type="Proteomes" id="UP000272942"/>
    </source>
</evidence>
<sequence>MTRLQEAVFEWFADFNRDRRYLDYETWCVRLVEVTTADNIVAVQTVCKSAVEHLQKGCIDELAFSLQLTRCPSQHNAIKLPWPNVFVDGDVEKWIRDFDLIAPCKGVKGSAHMVTALGALLTGRARAAYDLNLESNQALDYENFKSALVAEFPKEGNREEAMSRFYATEYNRTEDPLVHYQYMKRQISLGLPEANNKTPERLAKERFIQSMPAQMKDKLRLAGLQEKAEIHLLMQDIHSRLRATKSQCSSAVMINNLDLPRIDMDYQT</sequence>
<dbReference type="WBParaSite" id="ECPE_0001024401-mRNA-1">
    <property type="protein sequence ID" value="ECPE_0001024401-mRNA-1"/>
    <property type="gene ID" value="ECPE_0001024401"/>
</dbReference>
<accession>A0A183ATC7</accession>
<organism evidence="3">
    <name type="scientific">Echinostoma caproni</name>
    <dbReference type="NCBI Taxonomy" id="27848"/>
    <lineage>
        <taxon>Eukaryota</taxon>
        <taxon>Metazoa</taxon>
        <taxon>Spiralia</taxon>
        <taxon>Lophotrochozoa</taxon>
        <taxon>Platyhelminthes</taxon>
        <taxon>Trematoda</taxon>
        <taxon>Digenea</taxon>
        <taxon>Plagiorchiida</taxon>
        <taxon>Echinostomata</taxon>
        <taxon>Echinostomatoidea</taxon>
        <taxon>Echinostomatidae</taxon>
        <taxon>Echinostoma</taxon>
    </lineage>
</organism>
<gene>
    <name evidence="1" type="ORF">ECPE_LOCUS10212</name>
</gene>
<name>A0A183ATC7_9TREM</name>
<dbReference type="OrthoDB" id="6315735at2759"/>
<dbReference type="Proteomes" id="UP000272942">
    <property type="component" value="Unassembled WGS sequence"/>
</dbReference>
<reference evidence="1 2" key="2">
    <citation type="submission" date="2018-11" db="EMBL/GenBank/DDBJ databases">
        <authorList>
            <consortium name="Pathogen Informatics"/>
        </authorList>
    </citation>
    <scope>NUCLEOTIDE SEQUENCE [LARGE SCALE GENOMIC DNA]</scope>
    <source>
        <strain evidence="1 2">Egypt</strain>
    </source>
</reference>
<proteinExistence type="predicted"/>
<dbReference type="AlphaFoldDB" id="A0A183ATC7"/>